<dbReference type="AlphaFoldDB" id="A0A0H2RLJ3"/>
<evidence type="ECO:0000313" key="2">
    <source>
        <dbReference type="Proteomes" id="UP000053477"/>
    </source>
</evidence>
<accession>A0A0H2RLJ3</accession>
<protein>
    <submittedName>
        <fullName evidence="1">Uncharacterized protein</fullName>
    </submittedName>
</protein>
<dbReference type="InParanoid" id="A0A0H2RLJ3"/>
<name>A0A0H2RLJ3_9AGAM</name>
<sequence length="178" mass="19291">MKPESGTNDHSCCPQFKSSLTFTFIIFTRRTLPRSTTSPFRRINEGLRIEGSSIGEPLGLSSSVLWVLTASPEQFSWMLTRSSGSLTASNSRSLALVSLVSVTTMKMSVSHPKSGSGDTIFVLQLLEQHPLLVSENRPSSTLGLPLTDPNSFISGMISLRAAHTHRLVHLATSNTSAM</sequence>
<dbReference type="EMBL" id="KQ086029">
    <property type="protein sequence ID" value="KLO10328.1"/>
    <property type="molecule type" value="Genomic_DNA"/>
</dbReference>
<organism evidence="1 2">
    <name type="scientific">Schizopora paradoxa</name>
    <dbReference type="NCBI Taxonomy" id="27342"/>
    <lineage>
        <taxon>Eukaryota</taxon>
        <taxon>Fungi</taxon>
        <taxon>Dikarya</taxon>
        <taxon>Basidiomycota</taxon>
        <taxon>Agaricomycotina</taxon>
        <taxon>Agaricomycetes</taxon>
        <taxon>Hymenochaetales</taxon>
        <taxon>Schizoporaceae</taxon>
        <taxon>Schizopora</taxon>
    </lineage>
</organism>
<proteinExistence type="predicted"/>
<evidence type="ECO:0000313" key="1">
    <source>
        <dbReference type="EMBL" id="KLO10328.1"/>
    </source>
</evidence>
<dbReference type="Proteomes" id="UP000053477">
    <property type="component" value="Unassembled WGS sequence"/>
</dbReference>
<reference evidence="1 2" key="1">
    <citation type="submission" date="2015-04" db="EMBL/GenBank/DDBJ databases">
        <title>Complete genome sequence of Schizopora paradoxa KUC8140, a cosmopolitan wood degrader in East Asia.</title>
        <authorList>
            <consortium name="DOE Joint Genome Institute"/>
            <person name="Min B."/>
            <person name="Park H."/>
            <person name="Jang Y."/>
            <person name="Kim J.-J."/>
            <person name="Kim K.H."/>
            <person name="Pangilinan J."/>
            <person name="Lipzen A."/>
            <person name="Riley R."/>
            <person name="Grigoriev I.V."/>
            <person name="Spatafora J.W."/>
            <person name="Choi I.-G."/>
        </authorList>
    </citation>
    <scope>NUCLEOTIDE SEQUENCE [LARGE SCALE GENOMIC DNA]</scope>
    <source>
        <strain evidence="1 2">KUC8140</strain>
    </source>
</reference>
<gene>
    <name evidence="1" type="ORF">SCHPADRAFT_523748</name>
</gene>
<keyword evidence="2" id="KW-1185">Reference proteome</keyword>